<dbReference type="GO" id="GO:0020037">
    <property type="term" value="F:heme binding"/>
    <property type="evidence" value="ECO:0007669"/>
    <property type="project" value="TreeGrafter"/>
</dbReference>
<feature type="transmembrane region" description="Helical" evidence="6">
    <location>
        <begin position="220"/>
        <end position="240"/>
    </location>
</feature>
<gene>
    <name evidence="8" type="ORF">OSB1V03_LOCUS6469</name>
</gene>
<evidence type="ECO:0000256" key="6">
    <source>
        <dbReference type="SAM" id="Phobius"/>
    </source>
</evidence>
<organism evidence="8">
    <name type="scientific">Medioppia subpectinata</name>
    <dbReference type="NCBI Taxonomy" id="1979941"/>
    <lineage>
        <taxon>Eukaryota</taxon>
        <taxon>Metazoa</taxon>
        <taxon>Ecdysozoa</taxon>
        <taxon>Arthropoda</taxon>
        <taxon>Chelicerata</taxon>
        <taxon>Arachnida</taxon>
        <taxon>Acari</taxon>
        <taxon>Acariformes</taxon>
        <taxon>Sarcoptiformes</taxon>
        <taxon>Oribatida</taxon>
        <taxon>Brachypylina</taxon>
        <taxon>Oppioidea</taxon>
        <taxon>Oppiidae</taxon>
        <taxon>Medioppia</taxon>
    </lineage>
</organism>
<feature type="transmembrane region" description="Helical" evidence="6">
    <location>
        <begin position="118"/>
        <end position="136"/>
    </location>
</feature>
<dbReference type="AlphaFoldDB" id="A0A7R9PZ00"/>
<evidence type="ECO:0000313" key="9">
    <source>
        <dbReference type="Proteomes" id="UP000759131"/>
    </source>
</evidence>
<dbReference type="GO" id="GO:0097037">
    <property type="term" value="P:heme export"/>
    <property type="evidence" value="ECO:0007669"/>
    <property type="project" value="TreeGrafter"/>
</dbReference>
<feature type="transmembrane region" description="Helical" evidence="6">
    <location>
        <begin position="403"/>
        <end position="425"/>
    </location>
</feature>
<feature type="domain" description="Major facilitator superfamily (MFS) profile" evidence="7">
    <location>
        <begin position="120"/>
        <end position="549"/>
    </location>
</feature>
<evidence type="ECO:0000256" key="3">
    <source>
        <dbReference type="ARBA" id="ARBA00022989"/>
    </source>
</evidence>
<feature type="transmembrane region" description="Helical" evidence="6">
    <location>
        <begin position="461"/>
        <end position="484"/>
    </location>
</feature>
<dbReference type="GO" id="GO:0016020">
    <property type="term" value="C:membrane"/>
    <property type="evidence" value="ECO:0007669"/>
    <property type="project" value="UniProtKB-SubCell"/>
</dbReference>
<dbReference type="PANTHER" id="PTHR10924:SF4">
    <property type="entry name" value="GH15861P"/>
    <property type="match status" value="1"/>
</dbReference>
<dbReference type="Gene3D" id="3.30.450.30">
    <property type="entry name" value="Dynein light chain 2a, cytoplasmic"/>
    <property type="match status" value="1"/>
</dbReference>
<dbReference type="EMBL" id="OC858094">
    <property type="protein sequence ID" value="CAD7626036.1"/>
    <property type="molecule type" value="Genomic_DNA"/>
</dbReference>
<dbReference type="InterPro" id="IPR036259">
    <property type="entry name" value="MFS_trans_sf"/>
</dbReference>
<feature type="transmembrane region" description="Helical" evidence="6">
    <location>
        <begin position="310"/>
        <end position="329"/>
    </location>
</feature>
<dbReference type="CDD" id="cd17398">
    <property type="entry name" value="MFS_FLVCR_like"/>
    <property type="match status" value="1"/>
</dbReference>
<feature type="transmembrane region" description="Helical" evidence="6">
    <location>
        <begin position="496"/>
        <end position="518"/>
    </location>
</feature>
<dbReference type="PROSITE" id="PS50850">
    <property type="entry name" value="MFS"/>
    <property type="match status" value="1"/>
</dbReference>
<dbReference type="InterPro" id="IPR049680">
    <property type="entry name" value="FLVCR1-2_SLC49-like"/>
</dbReference>
<dbReference type="InterPro" id="IPR020846">
    <property type="entry name" value="MFS_dom"/>
</dbReference>
<feature type="transmembrane region" description="Helical" evidence="6">
    <location>
        <begin position="247"/>
        <end position="269"/>
    </location>
</feature>
<dbReference type="SUPFAM" id="SSF103473">
    <property type="entry name" value="MFS general substrate transporter"/>
    <property type="match status" value="1"/>
</dbReference>
<dbReference type="SMART" id="SM01278">
    <property type="entry name" value="MAPKK1_Int"/>
    <property type="match status" value="1"/>
</dbReference>
<protein>
    <recommendedName>
        <fullName evidence="7">Major facilitator superfamily (MFS) profile domain-containing protein</fullName>
    </recommendedName>
</protein>
<reference evidence="8" key="1">
    <citation type="submission" date="2020-11" db="EMBL/GenBank/DDBJ databases">
        <authorList>
            <person name="Tran Van P."/>
        </authorList>
    </citation>
    <scope>NUCLEOTIDE SEQUENCE</scope>
</reference>
<dbReference type="EMBL" id="CAJPIZ010003519">
    <property type="protein sequence ID" value="CAG2106466.1"/>
    <property type="molecule type" value="Genomic_DNA"/>
</dbReference>
<dbReference type="Pfam" id="PF08923">
    <property type="entry name" value="MAPKK1_Int"/>
    <property type="match status" value="1"/>
</dbReference>
<keyword evidence="5" id="KW-0175">Coiled coil</keyword>
<comment type="subcellular location">
    <subcellularLocation>
        <location evidence="1">Membrane</location>
        <topology evidence="1">Multi-pass membrane protein</topology>
    </subcellularLocation>
</comment>
<feature type="transmembrane region" description="Helical" evidence="6">
    <location>
        <begin position="437"/>
        <end position="455"/>
    </location>
</feature>
<evidence type="ECO:0000313" key="8">
    <source>
        <dbReference type="EMBL" id="CAD7626036.1"/>
    </source>
</evidence>
<name>A0A7R9PZ00_9ACAR</name>
<dbReference type="GO" id="GO:0032006">
    <property type="term" value="P:regulation of TOR signaling"/>
    <property type="evidence" value="ECO:0007669"/>
    <property type="project" value="InterPro"/>
</dbReference>
<dbReference type="Proteomes" id="UP000759131">
    <property type="component" value="Unassembled WGS sequence"/>
</dbReference>
<dbReference type="GO" id="GO:0015232">
    <property type="term" value="F:heme transmembrane transporter activity"/>
    <property type="evidence" value="ECO:0007669"/>
    <property type="project" value="TreeGrafter"/>
</dbReference>
<evidence type="ECO:0000256" key="2">
    <source>
        <dbReference type="ARBA" id="ARBA00022692"/>
    </source>
</evidence>
<feature type="transmembrane region" description="Helical" evidence="6">
    <location>
        <begin position="366"/>
        <end position="383"/>
    </location>
</feature>
<keyword evidence="9" id="KW-1185">Reference proteome</keyword>
<proteinExistence type="predicted"/>
<dbReference type="PANTHER" id="PTHR10924">
    <property type="entry name" value="MAJOR FACILITATOR SUPERFAMILY PROTEIN-RELATED"/>
    <property type="match status" value="1"/>
</dbReference>
<feature type="transmembrane region" description="Helical" evidence="6">
    <location>
        <begin position="148"/>
        <end position="170"/>
    </location>
</feature>
<dbReference type="SUPFAM" id="SSF103196">
    <property type="entry name" value="Roadblock/LC7 domain"/>
    <property type="match status" value="1"/>
</dbReference>
<keyword evidence="2 6" id="KW-0812">Transmembrane</keyword>
<feature type="coiled-coil region" evidence="5">
    <location>
        <begin position="543"/>
        <end position="570"/>
    </location>
</feature>
<dbReference type="OrthoDB" id="6412155at2759"/>
<accession>A0A7R9PZ00</accession>
<sequence length="570" mass="62031">MILIITCYIRMMSYIEECKKDLLSLTTKIDGLIAVIITDKEGVPLIKVVNDSSDPSLTGRPSLVSSNFTTGVEQASKLGIENIYIMSANISSINESMDTTGTLSTSISLTTKLYKKRYFILLLFILLSMSNAFQWIEYAIIENIVVKYYGTTTFWVNCTSVVFMAAYIAGILPATFLLDTKGLRFCILFGSFVNCLGSWIKCFSVETDRFYVTMIGQSVVAVAQLFILNIPPLLAAVWFSDKEVSRATAYGVFGNQVGIAIGFFVPSLIVPNFSNDNDSHDITTLSSTTVIDISDKIIGTAEVGSGLRTLFFGVAIFTTLLFVLIVLFFKDKPDLPPSTAQANAQAVNENSSFMGSLKALATNPNYVLLFFTYGLNTGVFYAVSTVLNQMVTGALGEHYVKEAGYMGFTLTLAGILGSIVCGYLLDWTKLFKQITLGVYLLSLVGMIAFTVTLHFKSVWCMFLVSAILGFFMTGYLPLGFELAAEISYPQPEGTSAGLLNASAQIFGVIFTFGGSAIIDSYNSLSANLGFVGALVLGSVLTVLIKADLRRQSAEKNTNNANNETKQLNQI</sequence>
<feature type="transmembrane region" description="Helical" evidence="6">
    <location>
        <begin position="182"/>
        <end position="200"/>
    </location>
</feature>
<keyword evidence="3 6" id="KW-1133">Transmembrane helix</keyword>
<dbReference type="InterPro" id="IPR011701">
    <property type="entry name" value="MFS"/>
</dbReference>
<dbReference type="Gene3D" id="1.20.1250.20">
    <property type="entry name" value="MFS general substrate transporter like domains"/>
    <property type="match status" value="2"/>
</dbReference>
<keyword evidence="4 6" id="KW-0472">Membrane</keyword>
<dbReference type="InterPro" id="IPR015019">
    <property type="entry name" value="LAMTOR3"/>
</dbReference>
<dbReference type="Pfam" id="PF07690">
    <property type="entry name" value="MFS_1"/>
    <property type="match status" value="1"/>
</dbReference>
<evidence type="ECO:0000256" key="5">
    <source>
        <dbReference type="SAM" id="Coils"/>
    </source>
</evidence>
<evidence type="ECO:0000256" key="4">
    <source>
        <dbReference type="ARBA" id="ARBA00023136"/>
    </source>
</evidence>
<evidence type="ECO:0000256" key="1">
    <source>
        <dbReference type="ARBA" id="ARBA00004141"/>
    </source>
</evidence>
<evidence type="ECO:0000259" key="7">
    <source>
        <dbReference type="PROSITE" id="PS50850"/>
    </source>
</evidence>
<feature type="transmembrane region" description="Helical" evidence="6">
    <location>
        <begin position="524"/>
        <end position="544"/>
    </location>
</feature>